<dbReference type="EMBL" id="JAJGNP010000002">
    <property type="protein sequence ID" value="MCC4231989.1"/>
    <property type="molecule type" value="Genomic_DNA"/>
</dbReference>
<keyword evidence="3" id="KW-1185">Reference proteome</keyword>
<gene>
    <name evidence="2" type="ORF">LL253_04700</name>
</gene>
<protein>
    <submittedName>
        <fullName evidence="2">DUF3732 domain-containing protein</fullName>
    </submittedName>
</protein>
<evidence type="ECO:0000313" key="2">
    <source>
        <dbReference type="EMBL" id="MCC4231989.1"/>
    </source>
</evidence>
<evidence type="ECO:0000313" key="3">
    <source>
        <dbReference type="Proteomes" id="UP001198830"/>
    </source>
</evidence>
<dbReference type="Pfam" id="PF12532">
    <property type="entry name" value="DUF3732"/>
    <property type="match status" value="1"/>
</dbReference>
<keyword evidence="1" id="KW-0175">Coiled coil</keyword>
<name>A0ABS8H0C7_9SPHN</name>
<comment type="caution">
    <text evidence="2">The sequence shown here is derived from an EMBL/GenBank/DDBJ whole genome shotgun (WGS) entry which is preliminary data.</text>
</comment>
<proteinExistence type="predicted"/>
<accession>A0ABS8H0C7</accession>
<evidence type="ECO:0000256" key="1">
    <source>
        <dbReference type="SAM" id="Coils"/>
    </source>
</evidence>
<dbReference type="RefSeq" id="WP_228226368.1">
    <property type="nucleotide sequence ID" value="NZ_JAJGNP010000002.1"/>
</dbReference>
<organism evidence="2 3">
    <name type="scientific">Sphingobium soli</name>
    <dbReference type="NCBI Taxonomy" id="1591116"/>
    <lineage>
        <taxon>Bacteria</taxon>
        <taxon>Pseudomonadati</taxon>
        <taxon>Pseudomonadota</taxon>
        <taxon>Alphaproteobacteria</taxon>
        <taxon>Sphingomonadales</taxon>
        <taxon>Sphingomonadaceae</taxon>
        <taxon>Sphingobium</taxon>
    </lineage>
</organism>
<sequence>MNADEPRKSGVDLAVLRNEIAQLEAQVDRESKEIRLKRAEGKISQYASEALSYLPTVAPCVGSELYFSSKEPEVRVIEAGGRGPMLRMPDVGSDQNYLAIHIALAFGLQRYFGETDAPVPGILVLDQISRPYFPAQSVDEDEKTISGGEEDEDIKAMRRHIDFLFKEVARLNGLQVLLIEHAYFEDDPRYVAATRERWTRGSGNALIPLNWPMRN</sequence>
<feature type="coiled-coil region" evidence="1">
    <location>
        <begin position="13"/>
        <end position="49"/>
    </location>
</feature>
<reference evidence="2 3" key="1">
    <citation type="submission" date="2021-10" db="EMBL/GenBank/DDBJ databases">
        <title>The diversity and Nitrogen Metabolism of Culturable Nitrate-Utilizing Bacteria Within the Oxygen Minimum Zone of the Changjiang (Yangtze River)Estuary.</title>
        <authorList>
            <person name="Zhang D."/>
            <person name="Zheng J."/>
            <person name="Liu S."/>
            <person name="He W."/>
        </authorList>
    </citation>
    <scope>NUCLEOTIDE SEQUENCE [LARGE SCALE GENOMIC DNA]</scope>
    <source>
        <strain evidence="2 3">FXH275-2</strain>
    </source>
</reference>
<dbReference type="InterPro" id="IPR022205">
    <property type="entry name" value="DUF3732"/>
</dbReference>
<dbReference type="Proteomes" id="UP001198830">
    <property type="component" value="Unassembled WGS sequence"/>
</dbReference>